<dbReference type="Proteomes" id="UP000278035">
    <property type="component" value="Chromosome"/>
</dbReference>
<reference evidence="2" key="1">
    <citation type="submission" date="2018-11" db="EMBL/GenBank/DDBJ databases">
        <title>Shewanella sp. M2.</title>
        <authorList>
            <person name="Hwang Y.J."/>
            <person name="Hwang C.Y."/>
        </authorList>
    </citation>
    <scope>NUCLEOTIDE SEQUENCE [LARGE SCALE GENOMIC DNA]</scope>
    <source>
        <strain evidence="2">LMG 19866</strain>
    </source>
</reference>
<protein>
    <submittedName>
        <fullName evidence="1">Uncharacterized protein</fullName>
    </submittedName>
</protein>
<dbReference type="RefSeq" id="WP_124729513.1">
    <property type="nucleotide sequence ID" value="NZ_CBCSKC010000011.1"/>
</dbReference>
<dbReference type="AlphaFoldDB" id="A0A3G8LT19"/>
<gene>
    <name evidence="1" type="ORF">EGC82_03440</name>
</gene>
<evidence type="ECO:0000313" key="1">
    <source>
        <dbReference type="EMBL" id="AZG71898.1"/>
    </source>
</evidence>
<proteinExistence type="predicted"/>
<sequence>MLERMYFCSQLVNTAIHSVETGDMQSAKANLQALKTILDKMNNGDEGVNKVIKNIAAATGIDDLKTLESLILVGCNIAARGHGASQATYAAHLEREVNIAKLVTLPMLGVN</sequence>
<dbReference type="KEGG" id="slj:EGC82_03440"/>
<accession>A0A3G8LT19</accession>
<evidence type="ECO:0000313" key="2">
    <source>
        <dbReference type="Proteomes" id="UP000278035"/>
    </source>
</evidence>
<name>A0A3G8LT19_9GAMM</name>
<keyword evidence="2" id="KW-1185">Reference proteome</keyword>
<dbReference type="EMBL" id="CP034015">
    <property type="protein sequence ID" value="AZG71898.1"/>
    <property type="molecule type" value="Genomic_DNA"/>
</dbReference>
<organism evidence="1 2">
    <name type="scientific">Shewanella livingstonensis</name>
    <dbReference type="NCBI Taxonomy" id="150120"/>
    <lineage>
        <taxon>Bacteria</taxon>
        <taxon>Pseudomonadati</taxon>
        <taxon>Pseudomonadota</taxon>
        <taxon>Gammaproteobacteria</taxon>
        <taxon>Alteromonadales</taxon>
        <taxon>Shewanellaceae</taxon>
        <taxon>Shewanella</taxon>
    </lineage>
</organism>